<evidence type="ECO:0000256" key="1">
    <source>
        <dbReference type="RuleBase" id="RU000363"/>
    </source>
</evidence>
<dbReference type="PRINTS" id="PR00081">
    <property type="entry name" value="GDHRDH"/>
</dbReference>
<keyword evidence="2" id="KW-0560">Oxidoreductase</keyword>
<dbReference type="InterPro" id="IPR036291">
    <property type="entry name" value="NAD(P)-bd_dom_sf"/>
</dbReference>
<protein>
    <submittedName>
        <fullName evidence="2">3-oxoacyl-ACP reductase FabG</fullName>
        <ecNumber evidence="2">1.1.1.100</ecNumber>
    </submittedName>
</protein>
<dbReference type="PANTHER" id="PTHR45458:SF1">
    <property type="entry name" value="SHORT CHAIN DEHYDROGENASE"/>
    <property type="match status" value="1"/>
</dbReference>
<dbReference type="Pfam" id="PF00106">
    <property type="entry name" value="adh_short"/>
    <property type="match status" value="1"/>
</dbReference>
<dbReference type="EC" id="1.1.1.100" evidence="2"/>
<dbReference type="AlphaFoldDB" id="A0A2S5CS58"/>
<dbReference type="GO" id="GO:0004316">
    <property type="term" value="F:3-oxoacyl-[acyl-carrier-protein] reductase (NADPH) activity"/>
    <property type="evidence" value="ECO:0007669"/>
    <property type="project" value="UniProtKB-EC"/>
</dbReference>
<sequence>MATVLITGANRGLGLEFCRQYVQDGWQVIACCRQPAQAQALLALAGQYPGIQVEALDVADFAAIDALAAKLADIQLDVLLNNAGVYGDNRTNAFGELDYPLWLQSFVINTQAPMKMAEAFLPQLLRSGQKLVVNVSSLMGSVTDNTSGGSIYYRSSKAALNAAMKSLAIDLKPQAIGVLTLHPGWVKTDMGGPNALIEKEESISGMRQVIARFTLGQSGDFIKYDGNVMPW</sequence>
<dbReference type="InterPro" id="IPR052184">
    <property type="entry name" value="SDR_enzymes"/>
</dbReference>
<evidence type="ECO:0000313" key="3">
    <source>
        <dbReference type="Proteomes" id="UP000237423"/>
    </source>
</evidence>
<accession>A0A2S5CS58</accession>
<evidence type="ECO:0000313" key="2">
    <source>
        <dbReference type="EMBL" id="POZ53577.1"/>
    </source>
</evidence>
<dbReference type="CDD" id="cd05325">
    <property type="entry name" value="carb_red_sniffer_like_SDR_c"/>
    <property type="match status" value="1"/>
</dbReference>
<gene>
    <name evidence="2" type="primary">fabG_1</name>
    <name evidence="2" type="ORF">AADEFJLK_00605</name>
</gene>
<comment type="similarity">
    <text evidence="1">Belongs to the short-chain dehydrogenases/reductases (SDR) family.</text>
</comment>
<dbReference type="PANTHER" id="PTHR45458">
    <property type="entry name" value="SHORT-CHAIN DEHYDROGENASE/REDUCTASE SDR"/>
    <property type="match status" value="1"/>
</dbReference>
<reference evidence="2 3" key="1">
    <citation type="submission" date="2017-11" db="EMBL/GenBank/DDBJ databases">
        <title>Draft Genome Sequence of Methylobacter psychrotolerans Sph1T, an Obligate Methanotroph from Low-Temperature Environments.</title>
        <authorList>
            <person name="Oshkin I.Y."/>
            <person name="Miroshnikov K."/>
            <person name="Belova S.E."/>
            <person name="Korzhenkov A."/>
            <person name="Toshchakov S.V."/>
            <person name="Dedysh S.N."/>
        </authorList>
    </citation>
    <scope>NUCLEOTIDE SEQUENCE [LARGE SCALE GENOMIC DNA]</scope>
    <source>
        <strain evidence="2 3">Sph1</strain>
    </source>
</reference>
<organism evidence="2 3">
    <name type="scientific">Methylovulum psychrotolerans</name>
    <dbReference type="NCBI Taxonomy" id="1704499"/>
    <lineage>
        <taxon>Bacteria</taxon>
        <taxon>Pseudomonadati</taxon>
        <taxon>Pseudomonadota</taxon>
        <taxon>Gammaproteobacteria</taxon>
        <taxon>Methylococcales</taxon>
        <taxon>Methylococcaceae</taxon>
        <taxon>Methylovulum</taxon>
    </lineage>
</organism>
<dbReference type="RefSeq" id="WP_103973600.1">
    <property type="nucleotide sequence ID" value="NZ_PGFZ01000001.1"/>
</dbReference>
<dbReference type="PRINTS" id="PR00080">
    <property type="entry name" value="SDRFAMILY"/>
</dbReference>
<comment type="caution">
    <text evidence="2">The sequence shown here is derived from an EMBL/GenBank/DDBJ whole genome shotgun (WGS) entry which is preliminary data.</text>
</comment>
<proteinExistence type="inferred from homology"/>
<dbReference type="InterPro" id="IPR002347">
    <property type="entry name" value="SDR_fam"/>
</dbReference>
<dbReference type="EMBL" id="PGFZ01000001">
    <property type="protein sequence ID" value="POZ53577.1"/>
    <property type="molecule type" value="Genomic_DNA"/>
</dbReference>
<dbReference type="Gene3D" id="3.40.50.720">
    <property type="entry name" value="NAD(P)-binding Rossmann-like Domain"/>
    <property type="match status" value="1"/>
</dbReference>
<name>A0A2S5CS58_9GAMM</name>
<dbReference type="SUPFAM" id="SSF51735">
    <property type="entry name" value="NAD(P)-binding Rossmann-fold domains"/>
    <property type="match status" value="1"/>
</dbReference>
<dbReference type="Proteomes" id="UP000237423">
    <property type="component" value="Unassembled WGS sequence"/>
</dbReference>